<dbReference type="EMBL" id="JBHSXL010000009">
    <property type="protein sequence ID" value="MFC6893143.1"/>
    <property type="molecule type" value="Genomic_DNA"/>
</dbReference>
<proteinExistence type="predicted"/>
<gene>
    <name evidence="2" type="ORF">ACFQE9_11090</name>
</gene>
<dbReference type="AlphaFoldDB" id="A0ABD5UZD1"/>
<protein>
    <recommendedName>
        <fullName evidence="1">DUF8159 domain-containing protein</fullName>
    </recommendedName>
</protein>
<sequence>MTMDADALAAELRSYGISVEDLSVDEDALRVTYMTAFPGDTVHHPEIGRACNALIDLQEADRWEPTRVEATVERAPGDVLGRWHVEPEWFERLASYELSETEFSTRVVETIDHASETSTAEDAP</sequence>
<evidence type="ECO:0000313" key="3">
    <source>
        <dbReference type="Proteomes" id="UP001596296"/>
    </source>
</evidence>
<comment type="caution">
    <text evidence="2">The sequence shown here is derived from an EMBL/GenBank/DDBJ whole genome shotgun (WGS) entry which is preliminary data.</text>
</comment>
<dbReference type="Pfam" id="PF26490">
    <property type="entry name" value="DUF8159"/>
    <property type="match status" value="1"/>
</dbReference>
<feature type="domain" description="DUF8159" evidence="1">
    <location>
        <begin position="5"/>
        <end position="116"/>
    </location>
</feature>
<accession>A0ABD5UZD1</accession>
<name>A0ABD5UZD1_9EURY</name>
<keyword evidence="3" id="KW-1185">Reference proteome</keyword>
<reference evidence="2 3" key="1">
    <citation type="journal article" date="2019" name="Int. J. Syst. Evol. Microbiol.">
        <title>The Global Catalogue of Microorganisms (GCM) 10K type strain sequencing project: providing services to taxonomists for standard genome sequencing and annotation.</title>
        <authorList>
            <consortium name="The Broad Institute Genomics Platform"/>
            <consortium name="The Broad Institute Genome Sequencing Center for Infectious Disease"/>
            <person name="Wu L."/>
            <person name="Ma J."/>
        </authorList>
    </citation>
    <scope>NUCLEOTIDE SEQUENCE [LARGE SCALE GENOMIC DNA]</scope>
    <source>
        <strain evidence="2 3">SKJ47</strain>
    </source>
</reference>
<evidence type="ECO:0000313" key="2">
    <source>
        <dbReference type="EMBL" id="MFC6893143.1"/>
    </source>
</evidence>
<dbReference type="RefSeq" id="WP_379744398.1">
    <property type="nucleotide sequence ID" value="NZ_JBHSVN010000001.1"/>
</dbReference>
<evidence type="ECO:0000259" key="1">
    <source>
        <dbReference type="Pfam" id="PF26490"/>
    </source>
</evidence>
<organism evidence="2 3">
    <name type="scientific">Halopenitus salinus</name>
    <dbReference type="NCBI Taxonomy" id="1198295"/>
    <lineage>
        <taxon>Archaea</taxon>
        <taxon>Methanobacteriati</taxon>
        <taxon>Methanobacteriota</taxon>
        <taxon>Stenosarchaea group</taxon>
        <taxon>Halobacteria</taxon>
        <taxon>Halobacteriales</taxon>
        <taxon>Haloferacaceae</taxon>
        <taxon>Halopenitus</taxon>
    </lineage>
</organism>
<dbReference type="Proteomes" id="UP001596296">
    <property type="component" value="Unassembled WGS sequence"/>
</dbReference>
<dbReference type="InterPro" id="IPR058473">
    <property type="entry name" value="DUF8159"/>
</dbReference>